<keyword evidence="1" id="KW-1133">Transmembrane helix</keyword>
<organism evidence="2 3">
    <name type="scientific">Methylobacter tundripaludum</name>
    <dbReference type="NCBI Taxonomy" id="173365"/>
    <lineage>
        <taxon>Bacteria</taxon>
        <taxon>Pseudomonadati</taxon>
        <taxon>Pseudomonadota</taxon>
        <taxon>Gammaproteobacteria</taxon>
        <taxon>Methylococcales</taxon>
        <taxon>Methylococcaceae</taxon>
        <taxon>Methylobacter</taxon>
    </lineage>
</organism>
<accession>A0A2S6HL75</accession>
<feature type="transmembrane region" description="Helical" evidence="1">
    <location>
        <begin position="18"/>
        <end position="44"/>
    </location>
</feature>
<dbReference type="Pfam" id="PF14333">
    <property type="entry name" value="DUF4389"/>
    <property type="match status" value="1"/>
</dbReference>
<keyword evidence="1" id="KW-0812">Transmembrane</keyword>
<dbReference type="InterPro" id="IPR025498">
    <property type="entry name" value="DUF4389"/>
</dbReference>
<gene>
    <name evidence="2" type="ORF">B0F87_101485</name>
</gene>
<reference evidence="2 3" key="1">
    <citation type="submission" date="2018-02" db="EMBL/GenBank/DDBJ databases">
        <title>Subsurface microbial communities from deep shales in Ohio and West Virginia, USA.</title>
        <authorList>
            <person name="Wrighton K."/>
        </authorList>
    </citation>
    <scope>NUCLEOTIDE SEQUENCE [LARGE SCALE GENOMIC DNA]</scope>
    <source>
        <strain evidence="2 3">OWC-DMM</strain>
    </source>
</reference>
<evidence type="ECO:0000256" key="1">
    <source>
        <dbReference type="SAM" id="Phobius"/>
    </source>
</evidence>
<proteinExistence type="predicted"/>
<evidence type="ECO:0000313" key="3">
    <source>
        <dbReference type="Proteomes" id="UP000240010"/>
    </source>
</evidence>
<name>A0A2S6HL75_9GAMM</name>
<dbReference type="RefSeq" id="WP_104427470.1">
    <property type="nucleotide sequence ID" value="NZ_PTIZ01000001.1"/>
</dbReference>
<evidence type="ECO:0000313" key="2">
    <source>
        <dbReference type="EMBL" id="PPK78103.1"/>
    </source>
</evidence>
<feature type="transmembrane region" description="Helical" evidence="1">
    <location>
        <begin position="56"/>
        <end position="76"/>
    </location>
</feature>
<dbReference type="EMBL" id="PTIZ01000001">
    <property type="protein sequence ID" value="PPK78103.1"/>
    <property type="molecule type" value="Genomic_DNA"/>
</dbReference>
<comment type="caution">
    <text evidence="2">The sequence shown here is derived from an EMBL/GenBank/DDBJ whole genome shotgun (WGS) entry which is preliminary data.</text>
</comment>
<sequence length="104" mass="11973">MDEQINYNLKQLSTWKRIFFMLIFAAIGGLVRMLLWAVIILQVASTLLTGKANVNILNFGRSLSIYTYHILLFLTFNTETLPFPFSDWNMTAELQLPEAKNSVK</sequence>
<keyword evidence="1" id="KW-0472">Membrane</keyword>
<dbReference type="Proteomes" id="UP000240010">
    <property type="component" value="Unassembled WGS sequence"/>
</dbReference>
<dbReference type="AlphaFoldDB" id="A0A2S6HL75"/>
<protein>
    <submittedName>
        <fullName evidence="2">Uncharacterized protein DUF4389</fullName>
    </submittedName>
</protein>